<dbReference type="EMBL" id="BNJQ01000007">
    <property type="protein sequence ID" value="GHP04322.1"/>
    <property type="molecule type" value="Genomic_DNA"/>
</dbReference>
<dbReference type="Proteomes" id="UP000660262">
    <property type="component" value="Unassembled WGS sequence"/>
</dbReference>
<evidence type="ECO:0000313" key="1">
    <source>
        <dbReference type="EMBL" id="GHP04322.1"/>
    </source>
</evidence>
<protein>
    <submittedName>
        <fullName evidence="1">Uncharacterized protein</fullName>
    </submittedName>
</protein>
<sequence>MAAALGQPGDGNVLPLGFDDAPEYNDTTMVLDRPLSWKFMLVCSSVARVVHQIIRHDPRVPIWGESKMVIRKITDRRDWRVNDVVVVEVLTDHEDELFSKGMVELESGRMIHPMRGQLVICALAHRRSTQESVGSFLHVGDDLRVDLLTEGGACGAATDISTFMPDPMVKAIYRAHVAEPFLLEKDDDVPSYPPASNEKTLNLEGILDAKYDSIPPNLHHVGQLSSWATNHPQSSANSECEFPRKTVLIFGTSMSSGKTVAGTYLARAMRESVEHGNVFALKLTGAGQLHDIQRYGDCGATHVFDFVDAGLISTANIPPEQYMVAIARLLRRLCGSMNKQDACIIEIGSSPFEDYNGLYAAALIASVVKMSLVAASDAYALKGMVAVSAEYSRDHPEHEGARFFNNLFTSNDHKRPICVGPAANTRAGRDLVKNITGLEALNLALASHRETLANLLAELA</sequence>
<accession>A0A830HCD9</accession>
<dbReference type="AlphaFoldDB" id="A0A830HCD9"/>
<keyword evidence="2" id="KW-1185">Reference proteome</keyword>
<evidence type="ECO:0000313" key="2">
    <source>
        <dbReference type="Proteomes" id="UP000660262"/>
    </source>
</evidence>
<comment type="caution">
    <text evidence="1">The sequence shown here is derived from an EMBL/GenBank/DDBJ whole genome shotgun (WGS) entry which is preliminary data.</text>
</comment>
<organism evidence="1 2">
    <name type="scientific">Pycnococcus provasolii</name>
    <dbReference type="NCBI Taxonomy" id="41880"/>
    <lineage>
        <taxon>Eukaryota</taxon>
        <taxon>Viridiplantae</taxon>
        <taxon>Chlorophyta</taxon>
        <taxon>Pseudoscourfieldiophyceae</taxon>
        <taxon>Pseudoscourfieldiales</taxon>
        <taxon>Pycnococcaceae</taxon>
        <taxon>Pycnococcus</taxon>
    </lineage>
</organism>
<gene>
    <name evidence="1" type="ORF">PPROV_000307600</name>
</gene>
<reference evidence="1" key="1">
    <citation type="submission" date="2020-10" db="EMBL/GenBank/DDBJ databases">
        <title>Unveiling of a novel bifunctional photoreceptor, Dualchrome1, isolated from a cosmopolitan green alga.</title>
        <authorList>
            <person name="Suzuki S."/>
            <person name="Kawachi M."/>
        </authorList>
    </citation>
    <scope>NUCLEOTIDE SEQUENCE</scope>
    <source>
        <strain evidence="1">NIES 2893</strain>
    </source>
</reference>
<proteinExistence type="predicted"/>
<name>A0A830HCD9_9CHLO</name>